<evidence type="ECO:0000259" key="2">
    <source>
        <dbReference type="Pfam" id="PF00135"/>
    </source>
</evidence>
<accession>A0ABR1K1N2</accession>
<dbReference type="EMBL" id="JBANRG010000003">
    <property type="protein sequence ID" value="KAK7469071.1"/>
    <property type="molecule type" value="Genomic_DNA"/>
</dbReference>
<feature type="signal peptide" evidence="1">
    <location>
        <begin position="1"/>
        <end position="18"/>
    </location>
</feature>
<evidence type="ECO:0000256" key="1">
    <source>
        <dbReference type="SAM" id="SignalP"/>
    </source>
</evidence>
<gene>
    <name evidence="3" type="ORF">VKT23_003564</name>
</gene>
<dbReference type="SUPFAM" id="SSF53474">
    <property type="entry name" value="alpha/beta-Hydrolases"/>
    <property type="match status" value="1"/>
</dbReference>
<dbReference type="InterPro" id="IPR019819">
    <property type="entry name" value="Carboxylesterase_B_CS"/>
</dbReference>
<dbReference type="InterPro" id="IPR050309">
    <property type="entry name" value="Type-B_Carboxylest/Lipase"/>
</dbReference>
<protein>
    <recommendedName>
        <fullName evidence="2">Carboxylesterase type B domain-containing protein</fullName>
    </recommendedName>
</protein>
<dbReference type="PROSITE" id="PS00941">
    <property type="entry name" value="CARBOXYLESTERASE_B_2"/>
    <property type="match status" value="1"/>
</dbReference>
<evidence type="ECO:0000313" key="3">
    <source>
        <dbReference type="EMBL" id="KAK7469071.1"/>
    </source>
</evidence>
<dbReference type="Proteomes" id="UP001498398">
    <property type="component" value="Unassembled WGS sequence"/>
</dbReference>
<dbReference type="Pfam" id="PF00135">
    <property type="entry name" value="COesterase"/>
    <property type="match status" value="2"/>
</dbReference>
<dbReference type="InterPro" id="IPR002018">
    <property type="entry name" value="CarbesteraseB"/>
</dbReference>
<dbReference type="InterPro" id="IPR029058">
    <property type="entry name" value="AB_hydrolase_fold"/>
</dbReference>
<organism evidence="3 4">
    <name type="scientific">Marasmiellus scandens</name>
    <dbReference type="NCBI Taxonomy" id="2682957"/>
    <lineage>
        <taxon>Eukaryota</taxon>
        <taxon>Fungi</taxon>
        <taxon>Dikarya</taxon>
        <taxon>Basidiomycota</taxon>
        <taxon>Agaricomycotina</taxon>
        <taxon>Agaricomycetes</taxon>
        <taxon>Agaricomycetidae</taxon>
        <taxon>Agaricales</taxon>
        <taxon>Marasmiineae</taxon>
        <taxon>Omphalotaceae</taxon>
        <taxon>Marasmiellus</taxon>
    </lineage>
</organism>
<keyword evidence="4" id="KW-1185">Reference proteome</keyword>
<name>A0ABR1K1N2_9AGAR</name>
<dbReference type="PANTHER" id="PTHR11559">
    <property type="entry name" value="CARBOXYLESTERASE"/>
    <property type="match status" value="1"/>
</dbReference>
<proteinExistence type="predicted"/>
<feature type="domain" description="Carboxylesterase type B" evidence="2">
    <location>
        <begin position="22"/>
        <end position="199"/>
    </location>
</feature>
<reference evidence="3 4" key="1">
    <citation type="submission" date="2024-01" db="EMBL/GenBank/DDBJ databases">
        <title>A draft genome for the cacao thread blight pathogen Marasmiellus scandens.</title>
        <authorList>
            <person name="Baruah I.K."/>
            <person name="Leung J."/>
            <person name="Bukari Y."/>
            <person name="Amoako-Attah I."/>
            <person name="Meinhardt L.W."/>
            <person name="Bailey B.A."/>
            <person name="Cohen S.P."/>
        </authorList>
    </citation>
    <scope>NUCLEOTIDE SEQUENCE [LARGE SCALE GENOMIC DNA]</scope>
    <source>
        <strain evidence="3 4">GH-19</strain>
    </source>
</reference>
<sequence length="566" mass="60914">MSISHSLVFFLFVSSSFAAPEVKLGNSILTGSQVSSNVEFFGGIPYAEPPVGSLRLRPPVPQFTLDGSPFDATQFGSACLQPNMDSSSMSEDCLTINILRPAGVSENASLPVIFWTYGGGFMTGSARGQRGEQIVAQSLARGTPVLYVSFNYRLGALGYPQGREAEDIGALNLGLKDQLTALQWIQQNIGAFGGDKKKVGSPGRQHLILGSLPNWQVTTMAGSAGSIMTSILFLGNITGLARAGIFQSGGAGSAGVFHAQDHQKDWTNFVSNIPECASLAGTGQTFECVRSVTNSSLLLEAMTQAIADSGLGSSPFKPVIDGPEGLLPDLPSELIEQRKFVHIPIIFGDDLDQGTRFTPNTSLLALGWPVLEVAFISVNLPTSDDVSSLELSTSVTKLLAMYPDNPAAGSPYGTGQDTFGKPPAYKKAASIIGDMNWQSQRRYTTNAFSNAGVNVWGYQFVQKQADISPALGVPHGSSVTFIYDEQEDTSEDSQNLTRMMIDYWVSFATSLDPNDGLGMARPNWLPHTSSEEVVMQFQINNTTMVADDYRKEQMDFINSKPAVWHH</sequence>
<keyword evidence="1" id="KW-0732">Signal</keyword>
<feature type="domain" description="Carboxylesterase type B" evidence="2">
    <location>
        <begin position="216"/>
        <end position="556"/>
    </location>
</feature>
<evidence type="ECO:0000313" key="4">
    <source>
        <dbReference type="Proteomes" id="UP001498398"/>
    </source>
</evidence>
<dbReference type="Gene3D" id="3.40.50.1820">
    <property type="entry name" value="alpha/beta hydrolase"/>
    <property type="match status" value="1"/>
</dbReference>
<comment type="caution">
    <text evidence="3">The sequence shown here is derived from an EMBL/GenBank/DDBJ whole genome shotgun (WGS) entry which is preliminary data.</text>
</comment>
<feature type="chain" id="PRO_5045439325" description="Carboxylesterase type B domain-containing protein" evidence="1">
    <location>
        <begin position="19"/>
        <end position="566"/>
    </location>
</feature>